<reference evidence="6 7" key="1">
    <citation type="submission" date="2019-06" db="EMBL/GenBank/DDBJ databases">
        <title>Genomic Encyclopedia of Type Strains, Phase IV (KMG-V): Genome sequencing to study the core and pangenomes of soil and plant-associated prokaryotes.</title>
        <authorList>
            <person name="Whitman W."/>
        </authorList>
    </citation>
    <scope>NUCLEOTIDE SEQUENCE [LARGE SCALE GENOMIC DNA]</scope>
    <source>
        <strain evidence="6 7">BR 11880</strain>
    </source>
</reference>
<keyword evidence="2 4" id="KW-1133">Transmembrane helix</keyword>
<feature type="transmembrane region" description="Helical" evidence="4">
    <location>
        <begin position="272"/>
        <end position="291"/>
    </location>
</feature>
<proteinExistence type="predicted"/>
<gene>
    <name evidence="6" type="ORF">FBZ89_12823</name>
</gene>
<feature type="transmembrane region" description="Helical" evidence="4">
    <location>
        <begin position="99"/>
        <end position="117"/>
    </location>
</feature>
<keyword evidence="3 4" id="KW-0472">Membrane</keyword>
<feature type="transmembrane region" description="Helical" evidence="4">
    <location>
        <begin position="160"/>
        <end position="181"/>
    </location>
</feature>
<evidence type="ECO:0000256" key="2">
    <source>
        <dbReference type="ARBA" id="ARBA00022989"/>
    </source>
</evidence>
<feature type="transmembrane region" description="Helical" evidence="4">
    <location>
        <begin position="27"/>
        <end position="45"/>
    </location>
</feature>
<dbReference type="InterPro" id="IPR020846">
    <property type="entry name" value="MFS_dom"/>
</dbReference>
<protein>
    <submittedName>
        <fullName evidence="6">FSR family fosmidomycin resistance protein-like MFS transporter</fullName>
    </submittedName>
</protein>
<accession>A0A560ER45</accession>
<dbReference type="Pfam" id="PF07690">
    <property type="entry name" value="MFS_1"/>
    <property type="match status" value="1"/>
</dbReference>
<evidence type="ECO:0000313" key="7">
    <source>
        <dbReference type="Proteomes" id="UP000319859"/>
    </source>
</evidence>
<evidence type="ECO:0000256" key="1">
    <source>
        <dbReference type="ARBA" id="ARBA00022692"/>
    </source>
</evidence>
<dbReference type="RefSeq" id="WP_342780658.1">
    <property type="nucleotide sequence ID" value="NZ_VITN01000028.1"/>
</dbReference>
<organism evidence="6 7">
    <name type="scientific">Nitrospirillum amazonense</name>
    <dbReference type="NCBI Taxonomy" id="28077"/>
    <lineage>
        <taxon>Bacteria</taxon>
        <taxon>Pseudomonadati</taxon>
        <taxon>Pseudomonadota</taxon>
        <taxon>Alphaproteobacteria</taxon>
        <taxon>Rhodospirillales</taxon>
        <taxon>Azospirillaceae</taxon>
        <taxon>Nitrospirillum</taxon>
    </lineage>
</organism>
<dbReference type="PANTHER" id="PTHR43129:SF1">
    <property type="entry name" value="FOSMIDOMYCIN RESISTANCE PROTEIN"/>
    <property type="match status" value="1"/>
</dbReference>
<feature type="transmembrane region" description="Helical" evidence="4">
    <location>
        <begin position="303"/>
        <end position="321"/>
    </location>
</feature>
<evidence type="ECO:0000313" key="6">
    <source>
        <dbReference type="EMBL" id="TWB11836.1"/>
    </source>
</evidence>
<feature type="transmembrane region" description="Helical" evidence="4">
    <location>
        <begin position="327"/>
        <end position="347"/>
    </location>
</feature>
<comment type="caution">
    <text evidence="6">The sequence shown here is derived from an EMBL/GenBank/DDBJ whole genome shotgun (WGS) entry which is preliminary data.</text>
</comment>
<name>A0A560ER45_9PROT</name>
<feature type="transmembrane region" description="Helical" evidence="4">
    <location>
        <begin position="123"/>
        <end position="139"/>
    </location>
</feature>
<dbReference type="CDD" id="cd17478">
    <property type="entry name" value="MFS_FsR"/>
    <property type="match status" value="1"/>
</dbReference>
<dbReference type="InterPro" id="IPR036259">
    <property type="entry name" value="MFS_trans_sf"/>
</dbReference>
<feature type="transmembrane region" description="Helical" evidence="4">
    <location>
        <begin position="359"/>
        <end position="382"/>
    </location>
</feature>
<evidence type="ECO:0000256" key="3">
    <source>
        <dbReference type="ARBA" id="ARBA00023136"/>
    </source>
</evidence>
<dbReference type="SUPFAM" id="SSF103473">
    <property type="entry name" value="MFS general substrate transporter"/>
    <property type="match status" value="1"/>
</dbReference>
<keyword evidence="1 4" id="KW-0812">Transmembrane</keyword>
<dbReference type="AlphaFoldDB" id="A0A560ER45"/>
<evidence type="ECO:0000256" key="4">
    <source>
        <dbReference type="SAM" id="Phobius"/>
    </source>
</evidence>
<feature type="transmembrane region" description="Helical" evidence="4">
    <location>
        <begin position="388"/>
        <end position="408"/>
    </location>
</feature>
<feature type="transmembrane region" description="Helical" evidence="4">
    <location>
        <begin position="65"/>
        <end position="87"/>
    </location>
</feature>
<dbReference type="InterPro" id="IPR011701">
    <property type="entry name" value="MFS"/>
</dbReference>
<dbReference type="PANTHER" id="PTHR43129">
    <property type="entry name" value="FOSMIDOMYCIN RESISTANCE PROTEIN"/>
    <property type="match status" value="1"/>
</dbReference>
<dbReference type="GO" id="GO:0022857">
    <property type="term" value="F:transmembrane transporter activity"/>
    <property type="evidence" value="ECO:0007669"/>
    <property type="project" value="InterPro"/>
</dbReference>
<evidence type="ECO:0000259" key="5">
    <source>
        <dbReference type="PROSITE" id="PS50850"/>
    </source>
</evidence>
<dbReference type="Proteomes" id="UP000319859">
    <property type="component" value="Unassembled WGS sequence"/>
</dbReference>
<feature type="domain" description="Major facilitator superfamily (MFS) profile" evidence="5">
    <location>
        <begin position="34"/>
        <end position="413"/>
    </location>
</feature>
<feature type="transmembrane region" description="Helical" evidence="4">
    <location>
        <begin position="187"/>
        <end position="209"/>
    </location>
</feature>
<dbReference type="GO" id="GO:0005886">
    <property type="term" value="C:plasma membrane"/>
    <property type="evidence" value="ECO:0007669"/>
    <property type="project" value="TreeGrafter"/>
</dbReference>
<dbReference type="EMBL" id="VITN01000028">
    <property type="protein sequence ID" value="TWB11836.1"/>
    <property type="molecule type" value="Genomic_DNA"/>
</dbReference>
<sequence>MSQAESVGAAAPSPVGQTAMGQIGAKAGGTVFSVLGAISFCHLLNDMMQSMLPAIYPILKGSFDLSFSQVGLVTLVYQITASLLQPLIGLYTDAKPKPYSLSIGMGFTLVGLVLLAMAPSFPLVLAAAALVGTGSSVFHPESSRVARMASGGRHGLAQSLFQVGGNAGSALGPLLAAFIIVPHGRGSIAWFSLAAFLGMIVLANIGLWYKRNAKPKAAKAAKEDLTGLTPRQVSLAFVILLMLIFSKYVYLASITSYFTFYLIQTFGLSVKAAQLHLFIFLGAAAVGTIAGGPIGDRFGRKHVIWWSILGVLPFTLALPYANLFWTSVLSGVIGVCLASAFPAIVVYAQELMPGKVGTVAGLFFGLAFGVAGVAAAALGWLADLTSITTVYKVCAYLPALGILTVFLPDIEGAMRRGRRAG</sequence>
<dbReference type="PROSITE" id="PS50850">
    <property type="entry name" value="MFS"/>
    <property type="match status" value="1"/>
</dbReference>
<dbReference type="Gene3D" id="1.20.1250.20">
    <property type="entry name" value="MFS general substrate transporter like domains"/>
    <property type="match status" value="2"/>
</dbReference>
<feature type="transmembrane region" description="Helical" evidence="4">
    <location>
        <begin position="235"/>
        <end position="260"/>
    </location>
</feature>